<comment type="caution">
    <text evidence="2">The sequence shown here is derived from an EMBL/GenBank/DDBJ whole genome shotgun (WGS) entry which is preliminary data.</text>
</comment>
<dbReference type="SUPFAM" id="SSF46689">
    <property type="entry name" value="Homeodomain-like"/>
    <property type="match status" value="1"/>
</dbReference>
<sequence length="175" mass="19430">MITREGLYASSDTLGAMGDAIEALLISRGILQQQSCGAANRIVVGISDRLGGCQGYMPEHRDRAPKAVYFLHELTESIEQTLGTIPYLCSQAEILSPAITECLRKTFSGVNIYIPMGASKNTFDRNARVLADFYQGTSIFELSKKHRRSIQCIYQIIAAERKKNKAQRDLKQGQI</sequence>
<dbReference type="GO" id="GO:0016829">
    <property type="term" value="F:lyase activity"/>
    <property type="evidence" value="ECO:0007669"/>
    <property type="project" value="UniProtKB-KW"/>
</dbReference>
<dbReference type="PATRIC" id="fig|65700.7.peg.3811"/>
<gene>
    <name evidence="2" type="ORF">SY86_15165</name>
</gene>
<dbReference type="InterPro" id="IPR014875">
    <property type="entry name" value="Mor_transcription_activator"/>
</dbReference>
<dbReference type="Gene3D" id="1.10.10.60">
    <property type="entry name" value="Homeodomain-like"/>
    <property type="match status" value="1"/>
</dbReference>
<dbReference type="InterPro" id="IPR052411">
    <property type="entry name" value="c-mor_Regulatory_Protein"/>
</dbReference>
<dbReference type="EMBL" id="JXNU01000003">
    <property type="protein sequence ID" value="KKF36473.1"/>
    <property type="molecule type" value="Genomic_DNA"/>
</dbReference>
<accession>A0A0M2KGX3</accession>
<dbReference type="PANTHER" id="PTHR37812:SF1">
    <property type="entry name" value="MU-LIKE PROPHAGE FLUMU PROTEIN C"/>
    <property type="match status" value="1"/>
</dbReference>
<dbReference type="RefSeq" id="WP_016192267.1">
    <property type="nucleotide sequence ID" value="NZ_CP089932.1"/>
</dbReference>
<reference evidence="2 3" key="1">
    <citation type="submission" date="2015-01" db="EMBL/GenBank/DDBJ databases">
        <title>Erwinia tracheiphila.</title>
        <authorList>
            <person name="Shapiro L.R."/>
        </authorList>
    </citation>
    <scope>NUCLEOTIDE SEQUENCE [LARGE SCALE GENOMIC DNA]</scope>
    <source>
        <strain evidence="2 3">BuffGH</strain>
    </source>
</reference>
<dbReference type="Proteomes" id="UP000033924">
    <property type="component" value="Unassembled WGS sequence"/>
</dbReference>
<dbReference type="STRING" id="65700.SY86_15165"/>
<evidence type="ECO:0000259" key="1">
    <source>
        <dbReference type="Pfam" id="PF08765"/>
    </source>
</evidence>
<protein>
    <submittedName>
        <fullName evidence="2">Regulator of pectin lyase production</fullName>
    </submittedName>
</protein>
<keyword evidence="3" id="KW-1185">Reference proteome</keyword>
<evidence type="ECO:0000313" key="3">
    <source>
        <dbReference type="Proteomes" id="UP000033924"/>
    </source>
</evidence>
<dbReference type="InterPro" id="IPR009057">
    <property type="entry name" value="Homeodomain-like_sf"/>
</dbReference>
<dbReference type="Pfam" id="PF08765">
    <property type="entry name" value="Mor"/>
    <property type="match status" value="1"/>
</dbReference>
<proteinExistence type="predicted"/>
<name>A0A0M2KGX3_9GAMM</name>
<dbReference type="AlphaFoldDB" id="A0A0M2KGX3"/>
<keyword evidence="2" id="KW-0456">Lyase</keyword>
<dbReference type="PANTHER" id="PTHR37812">
    <property type="entry name" value="MU-LIKE PROPHAGE FLUMU PROTEIN C"/>
    <property type="match status" value="1"/>
</dbReference>
<feature type="domain" description="Mor transcription activator" evidence="1">
    <location>
        <begin position="68"/>
        <end position="168"/>
    </location>
</feature>
<organism evidence="2 3">
    <name type="scientific">Erwinia tracheiphila</name>
    <dbReference type="NCBI Taxonomy" id="65700"/>
    <lineage>
        <taxon>Bacteria</taxon>
        <taxon>Pseudomonadati</taxon>
        <taxon>Pseudomonadota</taxon>
        <taxon>Gammaproteobacteria</taxon>
        <taxon>Enterobacterales</taxon>
        <taxon>Erwiniaceae</taxon>
        <taxon>Erwinia</taxon>
    </lineage>
</organism>
<evidence type="ECO:0000313" key="2">
    <source>
        <dbReference type="EMBL" id="KKF36473.1"/>
    </source>
</evidence>